<gene>
    <name evidence="1" type="ORF">METZ01_LOCUS209317</name>
</gene>
<accession>A0A382F2N4</accession>
<dbReference type="EMBL" id="UINC01047326">
    <property type="protein sequence ID" value="SVB56463.1"/>
    <property type="molecule type" value="Genomic_DNA"/>
</dbReference>
<dbReference type="SUPFAM" id="SSF52266">
    <property type="entry name" value="SGNH hydrolase"/>
    <property type="match status" value="1"/>
</dbReference>
<dbReference type="InterPro" id="IPR036514">
    <property type="entry name" value="SGNH_hydro_sf"/>
</dbReference>
<name>A0A382F2N4_9ZZZZ</name>
<sequence length="78" mass="8432">VSSDVIPTYAYNWCVSPLTPMGVSGVIWVPSEGNLGENPKEYAAELETYAKSLSATYGQEKVQFLYAQPADSLVEGIT</sequence>
<proteinExistence type="predicted"/>
<evidence type="ECO:0000313" key="1">
    <source>
        <dbReference type="EMBL" id="SVB56463.1"/>
    </source>
</evidence>
<protein>
    <submittedName>
        <fullName evidence="1">Uncharacterized protein</fullName>
    </submittedName>
</protein>
<feature type="non-terminal residue" evidence="1">
    <location>
        <position position="1"/>
    </location>
</feature>
<reference evidence="1" key="1">
    <citation type="submission" date="2018-05" db="EMBL/GenBank/DDBJ databases">
        <authorList>
            <person name="Lanie J.A."/>
            <person name="Ng W.-L."/>
            <person name="Kazmierczak K.M."/>
            <person name="Andrzejewski T.M."/>
            <person name="Davidsen T.M."/>
            <person name="Wayne K.J."/>
            <person name="Tettelin H."/>
            <person name="Glass J.I."/>
            <person name="Rusch D."/>
            <person name="Podicherti R."/>
            <person name="Tsui H.-C.T."/>
            <person name="Winkler M.E."/>
        </authorList>
    </citation>
    <scope>NUCLEOTIDE SEQUENCE</scope>
</reference>
<organism evidence="1">
    <name type="scientific">marine metagenome</name>
    <dbReference type="NCBI Taxonomy" id="408172"/>
    <lineage>
        <taxon>unclassified sequences</taxon>
        <taxon>metagenomes</taxon>
        <taxon>ecological metagenomes</taxon>
    </lineage>
</organism>
<dbReference type="Gene3D" id="3.40.50.1110">
    <property type="entry name" value="SGNH hydrolase"/>
    <property type="match status" value="1"/>
</dbReference>
<dbReference type="AlphaFoldDB" id="A0A382F2N4"/>
<feature type="non-terminal residue" evidence="1">
    <location>
        <position position="78"/>
    </location>
</feature>